<gene>
    <name evidence="1" type="ORF">DFR24_4060</name>
</gene>
<reference evidence="1 2" key="1">
    <citation type="submission" date="2019-03" db="EMBL/GenBank/DDBJ databases">
        <title>Genomic Encyclopedia of Type Strains, Phase IV (KMG-IV): sequencing the most valuable type-strain genomes for metagenomic binning, comparative biology and taxonomic classification.</title>
        <authorList>
            <person name="Goeker M."/>
        </authorList>
    </citation>
    <scope>NUCLEOTIDE SEQUENCE [LARGE SCALE GENOMIC DNA]</scope>
    <source>
        <strain evidence="1 2">DSM 26377</strain>
    </source>
</reference>
<accession>A0A4R7NWZ6</accession>
<name>A0A4R7NWZ6_9GAMM</name>
<comment type="caution">
    <text evidence="1">The sequence shown here is derived from an EMBL/GenBank/DDBJ whole genome shotgun (WGS) entry which is preliminary data.</text>
</comment>
<keyword evidence="2" id="KW-1185">Reference proteome</keyword>
<organism evidence="1 2">
    <name type="scientific">Panacagrimonas perspica</name>
    <dbReference type="NCBI Taxonomy" id="381431"/>
    <lineage>
        <taxon>Bacteria</taxon>
        <taxon>Pseudomonadati</taxon>
        <taxon>Pseudomonadota</taxon>
        <taxon>Gammaproteobacteria</taxon>
        <taxon>Nevskiales</taxon>
        <taxon>Nevskiaceae</taxon>
        <taxon>Panacagrimonas</taxon>
    </lineage>
</organism>
<evidence type="ECO:0000313" key="1">
    <source>
        <dbReference type="EMBL" id="TDU25618.1"/>
    </source>
</evidence>
<evidence type="ECO:0000313" key="2">
    <source>
        <dbReference type="Proteomes" id="UP000295341"/>
    </source>
</evidence>
<proteinExistence type="predicted"/>
<dbReference type="EMBL" id="SOBT01000011">
    <property type="protein sequence ID" value="TDU25618.1"/>
    <property type="molecule type" value="Genomic_DNA"/>
</dbReference>
<dbReference type="AlphaFoldDB" id="A0A4R7NWZ6"/>
<protein>
    <submittedName>
        <fullName evidence="1">Uncharacterized protein</fullName>
    </submittedName>
</protein>
<dbReference type="InterPro" id="IPR025737">
    <property type="entry name" value="FApF"/>
</dbReference>
<sequence length="326" mass="35631">MPYIGRYHASPTDSVRELIHVLISIPAPRHRAALALWFLSLVAVPSMAAENGLSNFPYGAQTTYAAYLPAPGKTSFYGYALYVDANSVRDDDGDRIPGLSVEALAVAPRVVHTWSTQWAGFDLSTGGVVQGVALKVDAGDDSFKNTGGTLLAIEPLHLSRSFGKWRFLAGPLFYFPLGPYEAGALDNTTQNHRSIAYELNSTWTPTPNVDFSLNGTVEFKGKNKTTDYQSGDQASLTYGLGYRPFADKRWDLGVSGYFTDGLQDDKIDGERVPGGGRTRKFAIGPKLVFWMSPAAAIVVQYHQESSVRNGSDNNLLWLECAFPIFD</sequence>
<dbReference type="Proteomes" id="UP000295341">
    <property type="component" value="Unassembled WGS sequence"/>
</dbReference>
<dbReference type="OrthoDB" id="8639774at2"/>
<dbReference type="Pfam" id="PF13557">
    <property type="entry name" value="Phenol_MetA_deg"/>
    <property type="match status" value="1"/>
</dbReference>
<dbReference type="RefSeq" id="WP_133883228.1">
    <property type="nucleotide sequence ID" value="NZ_MWIN01000008.1"/>
</dbReference>